<organism evidence="7 8">
    <name type="scientific">Capillibacterium thermochitinicola</name>
    <dbReference type="NCBI Taxonomy" id="2699427"/>
    <lineage>
        <taxon>Bacteria</taxon>
        <taxon>Bacillati</taxon>
        <taxon>Bacillota</taxon>
        <taxon>Capillibacterium</taxon>
    </lineage>
</organism>
<evidence type="ECO:0000256" key="1">
    <source>
        <dbReference type="ARBA" id="ARBA00010945"/>
    </source>
</evidence>
<dbReference type="GO" id="GO:0003887">
    <property type="term" value="F:DNA-directed DNA polymerase activity"/>
    <property type="evidence" value="ECO:0007669"/>
    <property type="project" value="TreeGrafter"/>
</dbReference>
<sequence length="433" mass="48382">MFALVDCNNFYVSCERVFRPDLNGRPVVVLSNNDGCIIARSEEAKQLGIKMGEPAFKIAAFLEQNQVAVFSSNYVLYGDLSHRVMQTLGRFTPELEIYSIDEAFLNLTGLPVDWAAYARTIRETVGRHVGIPVSIGVAPTKVLAKVANHRAKKIPGQNGVCVLADPGAIEEALKNFDVGEVWGIGRQYAKLLNSIQVYTAWDFLQLDDDWVRKRMTVMGLRIKKELAGIACLEMELIPPAKKAICTSRSFGEEQTELEPINEAVATYAARCAEKLRWQRSCAGMLMVFLHTNGFKPHEPQYARNLVCKLPVPTNSTIELIRYASAALRAIYRKGYRYKKAGVIVLEIGPEERVQGSLFDRVDRAKHAAVMREMDAINAKYGRDTIKVAAQGLGGRWRLRQERLSPCYTTRWSDIIKVVAPAGGRSPNEGDRTQ</sequence>
<dbReference type="GO" id="GO:0009432">
    <property type="term" value="P:SOS response"/>
    <property type="evidence" value="ECO:0007669"/>
    <property type="project" value="UniProtKB-KW"/>
</dbReference>
<accession>A0A8J6HZ03</accession>
<dbReference type="GO" id="GO:0005829">
    <property type="term" value="C:cytosol"/>
    <property type="evidence" value="ECO:0007669"/>
    <property type="project" value="TreeGrafter"/>
</dbReference>
<gene>
    <name evidence="7" type="ORF">G5B42_02830</name>
</gene>
<dbReference type="Proteomes" id="UP000657177">
    <property type="component" value="Unassembled WGS sequence"/>
</dbReference>
<keyword evidence="2" id="KW-0227">DNA damage</keyword>
<dbReference type="InterPro" id="IPR001126">
    <property type="entry name" value="UmuC"/>
</dbReference>
<dbReference type="InterPro" id="IPR017961">
    <property type="entry name" value="DNA_pol_Y-fam_little_finger"/>
</dbReference>
<dbReference type="Pfam" id="PF00817">
    <property type="entry name" value="IMS"/>
    <property type="match status" value="1"/>
</dbReference>
<keyword evidence="8" id="KW-1185">Reference proteome</keyword>
<dbReference type="InterPro" id="IPR025188">
    <property type="entry name" value="DUF4113"/>
</dbReference>
<dbReference type="GO" id="GO:0006281">
    <property type="term" value="P:DNA repair"/>
    <property type="evidence" value="ECO:0007669"/>
    <property type="project" value="UniProtKB-KW"/>
</dbReference>
<dbReference type="RefSeq" id="WP_181338925.1">
    <property type="nucleotide sequence ID" value="NZ_JAAKDE010000004.1"/>
</dbReference>
<keyword evidence="5" id="KW-0742">SOS response</keyword>
<dbReference type="PROSITE" id="PS50173">
    <property type="entry name" value="UMUC"/>
    <property type="match status" value="1"/>
</dbReference>
<keyword evidence="3" id="KW-0741">SOS mutagenesis</keyword>
<evidence type="ECO:0000313" key="7">
    <source>
        <dbReference type="EMBL" id="MBA2132480.1"/>
    </source>
</evidence>
<evidence type="ECO:0000259" key="6">
    <source>
        <dbReference type="PROSITE" id="PS50173"/>
    </source>
</evidence>
<dbReference type="PANTHER" id="PTHR11076">
    <property type="entry name" value="DNA REPAIR POLYMERASE UMUC / TRANSFERASE FAMILY MEMBER"/>
    <property type="match status" value="1"/>
</dbReference>
<dbReference type="GO" id="GO:0003684">
    <property type="term" value="F:damaged DNA binding"/>
    <property type="evidence" value="ECO:0007669"/>
    <property type="project" value="InterPro"/>
</dbReference>
<dbReference type="SUPFAM" id="SSF56672">
    <property type="entry name" value="DNA/RNA polymerases"/>
    <property type="match status" value="1"/>
</dbReference>
<evidence type="ECO:0000256" key="5">
    <source>
        <dbReference type="ARBA" id="ARBA00023236"/>
    </source>
</evidence>
<comment type="similarity">
    <text evidence="1">Belongs to the DNA polymerase type-Y family.</text>
</comment>
<dbReference type="PANTHER" id="PTHR11076:SF34">
    <property type="entry name" value="PROTEIN UMUC"/>
    <property type="match status" value="1"/>
</dbReference>
<protein>
    <submittedName>
        <fullName evidence="7">Y-family DNA polymerase</fullName>
    </submittedName>
</protein>
<dbReference type="InterPro" id="IPR050116">
    <property type="entry name" value="DNA_polymerase-Y"/>
</dbReference>
<dbReference type="InterPro" id="IPR043128">
    <property type="entry name" value="Rev_trsase/Diguanyl_cyclase"/>
</dbReference>
<proteinExistence type="inferred from homology"/>
<dbReference type="GO" id="GO:0042276">
    <property type="term" value="P:error-prone translesion synthesis"/>
    <property type="evidence" value="ECO:0007669"/>
    <property type="project" value="TreeGrafter"/>
</dbReference>
<comment type="caution">
    <text evidence="7">The sequence shown here is derived from an EMBL/GenBank/DDBJ whole genome shotgun (WGS) entry which is preliminary data.</text>
</comment>
<dbReference type="EMBL" id="JAAKDE010000004">
    <property type="protein sequence ID" value="MBA2132480.1"/>
    <property type="molecule type" value="Genomic_DNA"/>
</dbReference>
<reference evidence="7" key="1">
    <citation type="submission" date="2020-06" db="EMBL/GenBank/DDBJ databases">
        <title>Novel chitinolytic bacterium.</title>
        <authorList>
            <person name="Ungkulpasvich U."/>
            <person name="Kosugi A."/>
            <person name="Uke A."/>
        </authorList>
    </citation>
    <scope>NUCLEOTIDE SEQUENCE</scope>
    <source>
        <strain evidence="7">UUS1-1</strain>
    </source>
</reference>
<evidence type="ECO:0000256" key="3">
    <source>
        <dbReference type="ARBA" id="ARBA00023199"/>
    </source>
</evidence>
<dbReference type="Pfam" id="PF13438">
    <property type="entry name" value="DUF4113"/>
    <property type="match status" value="1"/>
</dbReference>
<dbReference type="Gene3D" id="1.10.150.20">
    <property type="entry name" value="5' to 3' exonuclease, C-terminal subdomain"/>
    <property type="match status" value="1"/>
</dbReference>
<evidence type="ECO:0000313" key="8">
    <source>
        <dbReference type="Proteomes" id="UP000657177"/>
    </source>
</evidence>
<dbReference type="Gene3D" id="3.40.1170.60">
    <property type="match status" value="1"/>
</dbReference>
<feature type="domain" description="UmuC" evidence="6">
    <location>
        <begin position="2"/>
        <end position="185"/>
    </location>
</feature>
<keyword evidence="4" id="KW-0234">DNA repair</keyword>
<dbReference type="Gene3D" id="3.30.70.270">
    <property type="match status" value="1"/>
</dbReference>
<dbReference type="Pfam" id="PF11799">
    <property type="entry name" value="IMS_C"/>
    <property type="match status" value="1"/>
</dbReference>
<evidence type="ECO:0000256" key="4">
    <source>
        <dbReference type="ARBA" id="ARBA00023204"/>
    </source>
</evidence>
<evidence type="ECO:0000256" key="2">
    <source>
        <dbReference type="ARBA" id="ARBA00022763"/>
    </source>
</evidence>
<dbReference type="CDD" id="cd01700">
    <property type="entry name" value="PolY_Pol_V_umuC"/>
    <property type="match status" value="1"/>
</dbReference>
<dbReference type="InterPro" id="IPR043502">
    <property type="entry name" value="DNA/RNA_pol_sf"/>
</dbReference>
<name>A0A8J6HZ03_9FIRM</name>
<dbReference type="AlphaFoldDB" id="A0A8J6HZ03"/>